<organism evidence="2 3">
    <name type="scientific">Polluticaenibacter yanchengensis</name>
    <dbReference type="NCBI Taxonomy" id="3014562"/>
    <lineage>
        <taxon>Bacteria</taxon>
        <taxon>Pseudomonadati</taxon>
        <taxon>Bacteroidota</taxon>
        <taxon>Chitinophagia</taxon>
        <taxon>Chitinophagales</taxon>
        <taxon>Chitinophagaceae</taxon>
        <taxon>Polluticaenibacter</taxon>
    </lineage>
</organism>
<comment type="caution">
    <text evidence="2">The sequence shown here is derived from an EMBL/GenBank/DDBJ whole genome shotgun (WGS) entry which is preliminary data.</text>
</comment>
<evidence type="ECO:0000313" key="2">
    <source>
        <dbReference type="EMBL" id="MDA3614254.1"/>
    </source>
</evidence>
<keyword evidence="3" id="KW-1185">Reference proteome</keyword>
<accession>A0ABT4UHG0</accession>
<keyword evidence="1" id="KW-0732">Signal</keyword>
<feature type="signal peptide" evidence="1">
    <location>
        <begin position="1"/>
        <end position="17"/>
    </location>
</feature>
<evidence type="ECO:0000256" key="1">
    <source>
        <dbReference type="SAM" id="SignalP"/>
    </source>
</evidence>
<dbReference type="Proteomes" id="UP001210231">
    <property type="component" value="Unassembled WGS sequence"/>
</dbReference>
<gene>
    <name evidence="2" type="ORF">O3P16_05505</name>
</gene>
<protein>
    <submittedName>
        <fullName evidence="2">Uncharacterized protein</fullName>
    </submittedName>
</protein>
<reference evidence="2 3" key="1">
    <citation type="submission" date="2022-12" db="EMBL/GenBank/DDBJ databases">
        <title>Chitinophagaceae gen. sp. nov., a new member of the family Chitinophagaceae, isolated from soil in a chemical factory.</title>
        <authorList>
            <person name="Ke Z."/>
        </authorList>
    </citation>
    <scope>NUCLEOTIDE SEQUENCE [LARGE SCALE GENOMIC DNA]</scope>
    <source>
        <strain evidence="2 3">LY-5</strain>
    </source>
</reference>
<proteinExistence type="predicted"/>
<dbReference type="PROSITE" id="PS51257">
    <property type="entry name" value="PROKAR_LIPOPROTEIN"/>
    <property type="match status" value="1"/>
</dbReference>
<name>A0ABT4UHG0_9BACT</name>
<dbReference type="RefSeq" id="WP_407030582.1">
    <property type="nucleotide sequence ID" value="NZ_JAQGEF010000005.1"/>
</dbReference>
<evidence type="ECO:0000313" key="3">
    <source>
        <dbReference type="Proteomes" id="UP001210231"/>
    </source>
</evidence>
<sequence>MKKTVFLLGSAAILSLAITGCSDKLDDFSAPEVDTYFPTEVGKYIIYDLDSTVPGQFGTDTVVHKYAVKEEVNALVSNENEVKTYRIYRYITDQNRENPFRPENTFAVINNKNTNVQKVEDNLKYIKIQKPVRDYFEWPGNSYINSELNSSSPYAHLYGWKYRYENLGQPFTVNGLTFDETVTVIQKDYEELPLGPFNPNYYKSWNYSVEVYAKNVGMIYKHFAHLTWQVTPERAWEDGSFRVIMKIKEHN</sequence>
<dbReference type="EMBL" id="JAQGEF010000005">
    <property type="protein sequence ID" value="MDA3614254.1"/>
    <property type="molecule type" value="Genomic_DNA"/>
</dbReference>
<feature type="chain" id="PRO_5047451845" evidence="1">
    <location>
        <begin position="18"/>
        <end position="251"/>
    </location>
</feature>